<feature type="compositionally biased region" description="Basic residues" evidence="1">
    <location>
        <begin position="8"/>
        <end position="20"/>
    </location>
</feature>
<sequence>MEDMRTSNGHRVRGGARPRTPRPVYLWCLYQVRAGVGDYGPSGTCTHERTARVCVESALRAVTSVPGVFAWAQLDLGMTSDEIPSHLGPRDPVAWAEPTRSGRISWSPGLAPYTM</sequence>
<organism evidence="2 3">
    <name type="scientific">Actinomadura hallensis</name>
    <dbReference type="NCBI Taxonomy" id="337895"/>
    <lineage>
        <taxon>Bacteria</taxon>
        <taxon>Bacillati</taxon>
        <taxon>Actinomycetota</taxon>
        <taxon>Actinomycetes</taxon>
        <taxon>Streptosporangiales</taxon>
        <taxon>Thermomonosporaceae</taxon>
        <taxon>Actinomadura</taxon>
    </lineage>
</organism>
<evidence type="ECO:0000313" key="3">
    <source>
        <dbReference type="Proteomes" id="UP000316706"/>
    </source>
</evidence>
<evidence type="ECO:0000256" key="1">
    <source>
        <dbReference type="SAM" id="MobiDB-lite"/>
    </source>
</evidence>
<dbReference type="Proteomes" id="UP000316706">
    <property type="component" value="Unassembled WGS sequence"/>
</dbReference>
<dbReference type="EMBL" id="VFPO01000001">
    <property type="protein sequence ID" value="TQM71252.1"/>
    <property type="molecule type" value="Genomic_DNA"/>
</dbReference>
<dbReference type="AlphaFoldDB" id="A0A543IL03"/>
<protein>
    <submittedName>
        <fullName evidence="2">Uncharacterized protein</fullName>
    </submittedName>
</protein>
<keyword evidence="3" id="KW-1185">Reference proteome</keyword>
<proteinExistence type="predicted"/>
<evidence type="ECO:0000313" key="2">
    <source>
        <dbReference type="EMBL" id="TQM71252.1"/>
    </source>
</evidence>
<name>A0A543IL03_9ACTN</name>
<gene>
    <name evidence="2" type="ORF">FHX41_5011</name>
</gene>
<comment type="caution">
    <text evidence="2">The sequence shown here is derived from an EMBL/GenBank/DDBJ whole genome shotgun (WGS) entry which is preliminary data.</text>
</comment>
<reference evidence="2 3" key="1">
    <citation type="submission" date="2019-06" db="EMBL/GenBank/DDBJ databases">
        <title>Sequencing the genomes of 1000 actinobacteria strains.</title>
        <authorList>
            <person name="Klenk H.-P."/>
        </authorList>
    </citation>
    <scope>NUCLEOTIDE SEQUENCE [LARGE SCALE GENOMIC DNA]</scope>
    <source>
        <strain evidence="2 3">DSM 45043</strain>
    </source>
</reference>
<accession>A0A543IL03</accession>
<feature type="region of interest" description="Disordered" evidence="1">
    <location>
        <begin position="1"/>
        <end position="20"/>
    </location>
</feature>